<proteinExistence type="predicted"/>
<evidence type="ECO:0000256" key="1">
    <source>
        <dbReference type="SAM" id="SignalP"/>
    </source>
</evidence>
<dbReference type="OrthoDB" id="9775382at2"/>
<accession>I3C689</accession>
<name>I3C689_9FLAO</name>
<dbReference type="eggNOG" id="ENOG502Z8Z5">
    <property type="taxonomic scope" value="Bacteria"/>
</dbReference>
<keyword evidence="3" id="KW-1185">Reference proteome</keyword>
<dbReference type="Pfam" id="PF20230">
    <property type="entry name" value="DUF6588"/>
    <property type="match status" value="1"/>
</dbReference>
<sequence>MKKIFLLFIVLLSTSFLRAQDSFDALLAAGVDDAQQFTNDYLAPGTDALMYGINNGWYNTAKVKPLLGFEISVMANAGIISDSKKSFLMNTADYDNVSFVNGEQSQNVGTVLGENDPSVLVEVTYEDPIFGNQTVALELPNGLAAENISFLPTAFLQGSIGLSFGTEFKARFVPKINADDTEIGMYGFGLQHDFTHWLPADKLLPVAISGMVAYTHLDGKYDFTDTSGIDGENQRLENSTNTWLFQLIGSTRLPVINFYGGLGYLSGKSESDVLGTYIVTNDALGISSEAIVDPYSVSSSVSGVRATLGTRLKLGFFRINADYTFAEYDSFSLGLNFGIR</sequence>
<dbReference type="HOGENOM" id="CLU_815801_0_0_10"/>
<dbReference type="InterPro" id="IPR046495">
    <property type="entry name" value="DUF6588"/>
</dbReference>
<reference evidence="2 3" key="1">
    <citation type="submission" date="2012-02" db="EMBL/GenBank/DDBJ databases">
        <title>Improved High-Quality Draft genome of Joostella marina DSM 19592.</title>
        <authorList>
            <consortium name="US DOE Joint Genome Institute (JGI-PGF)"/>
            <person name="Lucas S."/>
            <person name="Copeland A."/>
            <person name="Lapidus A."/>
            <person name="Bruce D."/>
            <person name="Goodwin L."/>
            <person name="Pitluck S."/>
            <person name="Peters L."/>
            <person name="Chertkov O."/>
            <person name="Ovchinnikova G."/>
            <person name="Kyrpides N."/>
            <person name="Mavromatis K."/>
            <person name="Detter J.C."/>
            <person name="Han C."/>
            <person name="Land M."/>
            <person name="Hauser L."/>
            <person name="Markowitz V."/>
            <person name="Cheng J.-F."/>
            <person name="Hugenholtz P."/>
            <person name="Woyke T."/>
            <person name="Wu D."/>
            <person name="Tindall B."/>
            <person name="Brambilla E."/>
            <person name="Klenk H.-P."/>
            <person name="Eisen J.A."/>
        </authorList>
    </citation>
    <scope>NUCLEOTIDE SEQUENCE [LARGE SCALE GENOMIC DNA]</scope>
    <source>
        <strain evidence="2 3">DSM 19592</strain>
    </source>
</reference>
<organism evidence="2 3">
    <name type="scientific">Galbibacter orientalis DSM 19592</name>
    <dbReference type="NCBI Taxonomy" id="926559"/>
    <lineage>
        <taxon>Bacteria</taxon>
        <taxon>Pseudomonadati</taxon>
        <taxon>Bacteroidota</taxon>
        <taxon>Flavobacteriia</taxon>
        <taxon>Flavobacteriales</taxon>
        <taxon>Flavobacteriaceae</taxon>
        <taxon>Galbibacter</taxon>
    </lineage>
</organism>
<gene>
    <name evidence="2" type="ORF">JoomaDRAFT_2139</name>
</gene>
<dbReference type="AlphaFoldDB" id="I3C689"/>
<evidence type="ECO:0008006" key="4">
    <source>
        <dbReference type="Google" id="ProtNLM"/>
    </source>
</evidence>
<dbReference type="Proteomes" id="UP000004690">
    <property type="component" value="Unassembled WGS sequence"/>
</dbReference>
<evidence type="ECO:0000313" key="2">
    <source>
        <dbReference type="EMBL" id="EIJ39132.1"/>
    </source>
</evidence>
<protein>
    <recommendedName>
        <fullName evidence="4">Outer membrane protein beta-barrel domain-containing protein</fullName>
    </recommendedName>
</protein>
<evidence type="ECO:0000313" key="3">
    <source>
        <dbReference type="Proteomes" id="UP000004690"/>
    </source>
</evidence>
<dbReference type="STRING" id="926559.JoomaDRAFT_2139"/>
<dbReference type="RefSeq" id="WP_008612500.1">
    <property type="nucleotide sequence ID" value="NZ_JH651379.1"/>
</dbReference>
<dbReference type="EMBL" id="JH651379">
    <property type="protein sequence ID" value="EIJ39132.1"/>
    <property type="molecule type" value="Genomic_DNA"/>
</dbReference>
<keyword evidence="1" id="KW-0732">Signal</keyword>
<feature type="chain" id="PRO_5003668377" description="Outer membrane protein beta-barrel domain-containing protein" evidence="1">
    <location>
        <begin position="20"/>
        <end position="340"/>
    </location>
</feature>
<feature type="signal peptide" evidence="1">
    <location>
        <begin position="1"/>
        <end position="19"/>
    </location>
</feature>